<dbReference type="SUPFAM" id="SSF51556">
    <property type="entry name" value="Metallo-dependent hydrolases"/>
    <property type="match status" value="1"/>
</dbReference>
<proteinExistence type="predicted"/>
<keyword evidence="2" id="KW-0378">Hydrolase</keyword>
<dbReference type="Gene3D" id="2.30.40.10">
    <property type="entry name" value="Urease, subunit C, domain 1"/>
    <property type="match status" value="1"/>
</dbReference>
<evidence type="ECO:0000313" key="3">
    <source>
        <dbReference type="Proteomes" id="UP000186112"/>
    </source>
</evidence>
<dbReference type="EMBL" id="LTDM01000011">
    <property type="protein sequence ID" value="OLS03110.1"/>
    <property type="molecule type" value="Genomic_DNA"/>
</dbReference>
<dbReference type="AlphaFoldDB" id="A0A1U7M780"/>
<dbReference type="InterPro" id="IPR051781">
    <property type="entry name" value="Metallo-dep_Hydrolase"/>
</dbReference>
<organism evidence="2 3">
    <name type="scientific">Tissierella creatinophila DSM 6911</name>
    <dbReference type="NCBI Taxonomy" id="1123403"/>
    <lineage>
        <taxon>Bacteria</taxon>
        <taxon>Bacillati</taxon>
        <taxon>Bacillota</taxon>
        <taxon>Tissierellia</taxon>
        <taxon>Tissierellales</taxon>
        <taxon>Tissierellaceae</taxon>
        <taxon>Tissierella</taxon>
    </lineage>
</organism>
<evidence type="ECO:0000313" key="2">
    <source>
        <dbReference type="EMBL" id="OLS03110.1"/>
    </source>
</evidence>
<feature type="domain" description="Amidohydrolase-related" evidence="1">
    <location>
        <begin position="53"/>
        <end position="374"/>
    </location>
</feature>
<gene>
    <name evidence="2" type="primary">pyrC_2</name>
    <name evidence="2" type="ORF">TICRE_08070</name>
</gene>
<dbReference type="Gene3D" id="3.20.20.140">
    <property type="entry name" value="Metal-dependent hydrolases"/>
    <property type="match status" value="1"/>
</dbReference>
<reference evidence="2 3" key="1">
    <citation type="submission" date="2016-02" db="EMBL/GenBank/DDBJ databases">
        <title>Genome sequence of Tissierella creatinophila DSM 6911.</title>
        <authorList>
            <person name="Poehlein A."/>
            <person name="Daniel R."/>
        </authorList>
    </citation>
    <scope>NUCLEOTIDE SEQUENCE [LARGE SCALE GENOMIC DNA]</scope>
    <source>
        <strain evidence="2 3">DSM 6911</strain>
    </source>
</reference>
<dbReference type="InterPro" id="IPR032466">
    <property type="entry name" value="Metal_Hydrolase"/>
</dbReference>
<dbReference type="OrthoDB" id="9776455at2"/>
<dbReference type="InterPro" id="IPR011059">
    <property type="entry name" value="Metal-dep_hydrolase_composite"/>
</dbReference>
<keyword evidence="3" id="KW-1185">Reference proteome</keyword>
<sequence>MKILIRNGQIYDVKKGLFIEADILIEDKKIKKIEKDLDVRESLKLIDADGKKVFPGFIDAHSHIGMWTDTTNGNDANECTHPITPHMRAIDGVNPRDKSFNEIKSAGFTTVMVTPGSGNLIAGQASILKTHGNTIKDMLVKDYSALKLAFGENPKSVYGPREQSPSSRMAISGMIREEFKKAVLYIEMMEKEKTSKDIYWEIYRPVIEKQIPLKIHAHRGDDILSAIRICEEFGFRYTLDHFTEGHLIFDEIKNKDIPVLLGPPFMVKSKRELINGSSEAVRVLNEKGFKISMTSDHPFSNARYLSSFLGLMVKDGLDYNEAIKMLTINPAKAMDIENRIGSIECGKDADLVIYNGDPLEIRTNVVTTIINGEIAYSRN</sequence>
<dbReference type="SUPFAM" id="SSF51338">
    <property type="entry name" value="Composite domain of metallo-dependent hydrolases"/>
    <property type="match status" value="1"/>
</dbReference>
<evidence type="ECO:0000259" key="1">
    <source>
        <dbReference type="Pfam" id="PF01979"/>
    </source>
</evidence>
<dbReference type="EC" id="3.5.2.3" evidence="2"/>
<accession>A0A1U7M780</accession>
<name>A0A1U7M780_TISCR</name>
<dbReference type="RefSeq" id="WP_158016422.1">
    <property type="nucleotide sequence ID" value="NZ_LTDM01000011.1"/>
</dbReference>
<comment type="caution">
    <text evidence="2">The sequence shown here is derived from an EMBL/GenBank/DDBJ whole genome shotgun (WGS) entry which is preliminary data.</text>
</comment>
<protein>
    <submittedName>
        <fullName evidence="2">Dihydroorotase</fullName>
        <ecNumber evidence="2">3.5.2.3</ecNumber>
    </submittedName>
</protein>
<dbReference type="PANTHER" id="PTHR43135:SF3">
    <property type="entry name" value="ALPHA-D-RIBOSE 1-METHYLPHOSPHONATE 5-TRIPHOSPHATE DIPHOSPHATASE"/>
    <property type="match status" value="1"/>
</dbReference>
<dbReference type="PANTHER" id="PTHR43135">
    <property type="entry name" value="ALPHA-D-RIBOSE 1-METHYLPHOSPHONATE 5-TRIPHOSPHATE DIPHOSPHATASE"/>
    <property type="match status" value="1"/>
</dbReference>
<dbReference type="Pfam" id="PF01979">
    <property type="entry name" value="Amidohydro_1"/>
    <property type="match status" value="1"/>
</dbReference>
<dbReference type="Proteomes" id="UP000186112">
    <property type="component" value="Unassembled WGS sequence"/>
</dbReference>
<dbReference type="GO" id="GO:0004151">
    <property type="term" value="F:dihydroorotase activity"/>
    <property type="evidence" value="ECO:0007669"/>
    <property type="project" value="UniProtKB-EC"/>
</dbReference>
<dbReference type="CDD" id="cd01309">
    <property type="entry name" value="Met_dep_hydrolase_C"/>
    <property type="match status" value="1"/>
</dbReference>
<dbReference type="InterPro" id="IPR006680">
    <property type="entry name" value="Amidohydro-rel"/>
</dbReference>